<keyword evidence="4 5" id="KW-0067">ATP-binding</keyword>
<dbReference type="Gene3D" id="3.40.50.300">
    <property type="entry name" value="P-loop containing nucleotide triphosphate hydrolases"/>
    <property type="match status" value="3"/>
</dbReference>
<feature type="coiled-coil region" evidence="6">
    <location>
        <begin position="58"/>
        <end position="95"/>
    </location>
</feature>
<evidence type="ECO:0000259" key="7">
    <source>
        <dbReference type="PROSITE" id="PS51198"/>
    </source>
</evidence>
<sequence>MENDAQEWKEEQLRVDRVVGEVSRQIAILRQRVEGIQSDIVDIRRDFWEEVTVNFEDRAEAAETMASIRQQAEVLSEQERSHQNARQQLKTLMRLVQSPYFGRIDFRADGETSSEPVYLGISSFADSSGDNFLVHDWRAPISSLYYDYVPGPAEYTAPDGIIQGTLDVKRQYLIKNSRILSMFDTGVTIGDELLQEVLGQHADTQMKSIVATIQREQNAVIRDTLHRLVIVEGAAGSGKTSAAMQRIAYLLYRYREHLKANQVVMFSPNPLFSSYVATVLPELGEENMNQTTFPDYLQGPVGHMLSLEDPFEQMETILTDIDSPGYSARIEGIRYKAGLAFKDLIDKYLGWLSTDGLIFRGLKFRGKVIVSGKRIKRQFYSYDASVSIPNRLRFLSQWILEELKSEATRQKSQKWVEEEIELLDSDTYHKVFTRLTRRGQFTQGSFEDAARERDTLAEIVIDKHFRRLRKAVKELRYVDVPAVYRQMFRNSEIALRLVKKVDLPPLWHDICAQTVAFLDNKRLTYEDATPYVYLRERLEGIRVNNAIRHVFIDEAQDYSPFQFACIKQLFPHARLTVLGDRNQAIHVHASIGEQSNAFASLLTLYQGQATETYRFSKSYRSTEQIVLFTKGILAQGATIDAFHREGRKPSLVAVPDRYELMRQVIQRIRELQERQHRTIAVVCKTQAESKEVHLDLKAFDVQTNLIDRSTSRYQSGVTVIPAYLAKGVEFDAVILFDASEKEYSRAHEQKLLYTACTRAMHELHVYYIEKMSPFLRGVSESTYVTE</sequence>
<reference evidence="8 9" key="1">
    <citation type="submission" date="2021-02" db="EMBL/GenBank/DDBJ databases">
        <title>Alicyclobacillus curvatus sp. nov. and Alicyclobacillus mengziensis sp. nov., two acidophilic bacteria isolated from acid mine drainage.</title>
        <authorList>
            <person name="Huang Y."/>
        </authorList>
    </citation>
    <scope>NUCLEOTIDE SEQUENCE [LARGE SCALE GENOMIC DNA]</scope>
    <source>
        <strain evidence="8 9">S30H14</strain>
    </source>
</reference>
<evidence type="ECO:0000256" key="4">
    <source>
        <dbReference type="ARBA" id="ARBA00022840"/>
    </source>
</evidence>
<evidence type="ECO:0000256" key="1">
    <source>
        <dbReference type="ARBA" id="ARBA00022741"/>
    </source>
</evidence>
<dbReference type="InterPro" id="IPR048228">
    <property type="entry name" value="HelD_bacillota"/>
</dbReference>
<accession>A0A9X7Z832</accession>
<dbReference type="InterPro" id="IPR027417">
    <property type="entry name" value="P-loop_NTPase"/>
</dbReference>
<evidence type="ECO:0000256" key="6">
    <source>
        <dbReference type="SAM" id="Coils"/>
    </source>
</evidence>
<evidence type="ECO:0000256" key="5">
    <source>
        <dbReference type="PROSITE-ProRule" id="PRU00560"/>
    </source>
</evidence>
<dbReference type="PANTHER" id="PTHR11070">
    <property type="entry name" value="UVRD / RECB / PCRA DNA HELICASE FAMILY MEMBER"/>
    <property type="match status" value="1"/>
</dbReference>
<feature type="binding site" evidence="5">
    <location>
        <begin position="233"/>
        <end position="240"/>
    </location>
    <ligand>
        <name>ATP</name>
        <dbReference type="ChEBI" id="CHEBI:30616"/>
    </ligand>
</feature>
<keyword evidence="1 5" id="KW-0547">Nucleotide-binding</keyword>
<feature type="domain" description="UvrD-like helicase ATP-binding" evidence="7">
    <location>
        <begin position="212"/>
        <end position="622"/>
    </location>
</feature>
<evidence type="ECO:0000313" key="8">
    <source>
        <dbReference type="EMBL" id="QSO47853.1"/>
    </source>
</evidence>
<dbReference type="GO" id="GO:0043138">
    <property type="term" value="F:3'-5' DNA helicase activity"/>
    <property type="evidence" value="ECO:0007669"/>
    <property type="project" value="TreeGrafter"/>
</dbReference>
<keyword evidence="6" id="KW-0175">Coiled coil</keyword>
<organism evidence="8 9">
    <name type="scientific">Alicyclobacillus mengziensis</name>
    <dbReference type="NCBI Taxonomy" id="2931921"/>
    <lineage>
        <taxon>Bacteria</taxon>
        <taxon>Bacillati</taxon>
        <taxon>Bacillota</taxon>
        <taxon>Bacilli</taxon>
        <taxon>Bacillales</taxon>
        <taxon>Alicyclobacillaceae</taxon>
        <taxon>Alicyclobacillus</taxon>
    </lineage>
</organism>
<dbReference type="RefSeq" id="WP_206657196.1">
    <property type="nucleotide sequence ID" value="NZ_CP071182.1"/>
</dbReference>
<dbReference type="GO" id="GO:0005524">
    <property type="term" value="F:ATP binding"/>
    <property type="evidence" value="ECO:0007669"/>
    <property type="project" value="UniProtKB-UniRule"/>
</dbReference>
<evidence type="ECO:0000256" key="3">
    <source>
        <dbReference type="ARBA" id="ARBA00022806"/>
    </source>
</evidence>
<dbReference type="Pfam" id="PF00580">
    <property type="entry name" value="UvrD-helicase"/>
    <property type="match status" value="1"/>
</dbReference>
<dbReference type="KEGG" id="afx:JZ786_02075"/>
<gene>
    <name evidence="8" type="ORF">JZ786_02075</name>
</gene>
<keyword evidence="2 5" id="KW-0378">Hydrolase</keyword>
<protein>
    <submittedName>
        <fullName evidence="8">UvrD-helicase domain-containing protein</fullName>
    </submittedName>
</protein>
<dbReference type="EMBL" id="CP071182">
    <property type="protein sequence ID" value="QSO47853.1"/>
    <property type="molecule type" value="Genomic_DNA"/>
</dbReference>
<dbReference type="PANTHER" id="PTHR11070:SF17">
    <property type="entry name" value="DNA HELICASE IV"/>
    <property type="match status" value="1"/>
</dbReference>
<dbReference type="Proteomes" id="UP000663505">
    <property type="component" value="Chromosome"/>
</dbReference>
<proteinExistence type="predicted"/>
<keyword evidence="9" id="KW-1185">Reference proteome</keyword>
<dbReference type="GO" id="GO:0005829">
    <property type="term" value="C:cytosol"/>
    <property type="evidence" value="ECO:0007669"/>
    <property type="project" value="TreeGrafter"/>
</dbReference>
<dbReference type="GO" id="GO:0016787">
    <property type="term" value="F:hydrolase activity"/>
    <property type="evidence" value="ECO:0007669"/>
    <property type="project" value="UniProtKB-UniRule"/>
</dbReference>
<name>A0A9X7Z832_9BACL</name>
<dbReference type="AlphaFoldDB" id="A0A9X7Z832"/>
<dbReference type="InterPro" id="IPR027785">
    <property type="entry name" value="UvrD-like_helicase_C"/>
</dbReference>
<dbReference type="GO" id="GO:0003677">
    <property type="term" value="F:DNA binding"/>
    <property type="evidence" value="ECO:0007669"/>
    <property type="project" value="InterPro"/>
</dbReference>
<dbReference type="SUPFAM" id="SSF52540">
    <property type="entry name" value="P-loop containing nucleoside triphosphate hydrolases"/>
    <property type="match status" value="1"/>
</dbReference>
<dbReference type="InterPro" id="IPR000212">
    <property type="entry name" value="DNA_helicase_UvrD/REP"/>
</dbReference>
<dbReference type="PROSITE" id="PS51198">
    <property type="entry name" value="UVRD_HELICASE_ATP_BIND"/>
    <property type="match status" value="1"/>
</dbReference>
<dbReference type="Pfam" id="PF13538">
    <property type="entry name" value="UvrD_C_2"/>
    <property type="match status" value="1"/>
</dbReference>
<evidence type="ECO:0000256" key="2">
    <source>
        <dbReference type="ARBA" id="ARBA00022801"/>
    </source>
</evidence>
<evidence type="ECO:0000313" key="9">
    <source>
        <dbReference type="Proteomes" id="UP000663505"/>
    </source>
</evidence>
<dbReference type="GO" id="GO:0000725">
    <property type="term" value="P:recombinational repair"/>
    <property type="evidence" value="ECO:0007669"/>
    <property type="project" value="TreeGrafter"/>
</dbReference>
<keyword evidence="3 5" id="KW-0347">Helicase</keyword>
<dbReference type="InterPro" id="IPR014016">
    <property type="entry name" value="UvrD-like_ATP-bd"/>
</dbReference>
<dbReference type="NCBIfam" id="NF041464">
    <property type="entry name" value="HelD_BACSU"/>
    <property type="match status" value="1"/>
</dbReference>